<dbReference type="PANTHER" id="PTHR26450:SF429">
    <property type="entry name" value="OLFACTORY RECEPTOR"/>
    <property type="match status" value="1"/>
</dbReference>
<dbReference type="FunFam" id="1.20.1070.10:FF:000013">
    <property type="entry name" value="Olfactory receptor"/>
    <property type="match status" value="1"/>
</dbReference>
<dbReference type="InterPro" id="IPR000725">
    <property type="entry name" value="Olfact_rcpt"/>
</dbReference>
<feature type="transmembrane region" description="Helical" evidence="12">
    <location>
        <begin position="246"/>
        <end position="264"/>
    </location>
</feature>
<dbReference type="Proteomes" id="UP000812440">
    <property type="component" value="Chromosome 2"/>
</dbReference>
<dbReference type="GO" id="GO:0004930">
    <property type="term" value="F:G protein-coupled receptor activity"/>
    <property type="evidence" value="ECO:0007669"/>
    <property type="project" value="UniProtKB-KW"/>
</dbReference>
<dbReference type="PROSITE" id="PS00237">
    <property type="entry name" value="G_PROTEIN_RECEP_F1_1"/>
    <property type="match status" value="1"/>
</dbReference>
<evidence type="ECO:0000256" key="10">
    <source>
        <dbReference type="ARBA" id="ARBA00023224"/>
    </source>
</evidence>
<evidence type="ECO:0000256" key="2">
    <source>
        <dbReference type="ARBA" id="ARBA00022475"/>
    </source>
</evidence>
<name>A0A8T2K6Q3_9PIPI</name>
<dbReference type="Pfam" id="PF13853">
    <property type="entry name" value="7tm_4"/>
    <property type="match status" value="1"/>
</dbReference>
<dbReference type="Gene3D" id="1.20.1070.10">
    <property type="entry name" value="Rhodopsin 7-helix transmembrane proteins"/>
    <property type="match status" value="1"/>
</dbReference>
<keyword evidence="8 12" id="KW-0472">Membrane</keyword>
<organism evidence="14 15">
    <name type="scientific">Hymenochirus boettgeri</name>
    <name type="common">Congo dwarf clawed frog</name>
    <dbReference type="NCBI Taxonomy" id="247094"/>
    <lineage>
        <taxon>Eukaryota</taxon>
        <taxon>Metazoa</taxon>
        <taxon>Chordata</taxon>
        <taxon>Craniata</taxon>
        <taxon>Vertebrata</taxon>
        <taxon>Euteleostomi</taxon>
        <taxon>Amphibia</taxon>
        <taxon>Batrachia</taxon>
        <taxon>Anura</taxon>
        <taxon>Pipoidea</taxon>
        <taxon>Pipidae</taxon>
        <taxon>Pipinae</taxon>
        <taxon>Hymenochirus</taxon>
    </lineage>
</organism>
<keyword evidence="5 12" id="KW-0552">Olfaction</keyword>
<comment type="subcellular location">
    <subcellularLocation>
        <location evidence="1 12">Cell membrane</location>
        <topology evidence="1 12">Multi-pass membrane protein</topology>
    </subcellularLocation>
</comment>
<keyword evidence="10 11" id="KW-0807">Transducer</keyword>
<dbReference type="InterPro" id="IPR017452">
    <property type="entry name" value="GPCR_Rhodpsn_7TM"/>
</dbReference>
<dbReference type="PRINTS" id="PR00245">
    <property type="entry name" value="OLFACTORYR"/>
</dbReference>
<evidence type="ECO:0000256" key="7">
    <source>
        <dbReference type="ARBA" id="ARBA00023040"/>
    </source>
</evidence>
<evidence type="ECO:0000256" key="3">
    <source>
        <dbReference type="ARBA" id="ARBA00022606"/>
    </source>
</evidence>
<sequence length="318" mass="35921">MVTTNQSILFPHTEFVLYGFPGVSQTRFLLGITFLFLYVVILTANGLILYLICIEKTLRSPMYLLISLLLSINVTCTTSIMPRAILDFFLLIRISLSSCLVQMFFIYFMTTCESNVLLLMSLDRYVAICRPLRYHTIMNKNLMAWLTLTVFIRSGVLVCPLVVFTSMVPFCRSNIILNFVCENMALLGLACGDISKPQIAGLIARILVTVFDVTLLLMFYSNILYSAMKTTSGKSRHKALNTCGTHLMVAMLAYLSTVASSIAYRMESSISVDTKNVFSALYLIIPAKFNPFIYGLRLTEIRRNLGKYRKRSITLDIP</sequence>
<evidence type="ECO:0000256" key="9">
    <source>
        <dbReference type="ARBA" id="ARBA00023170"/>
    </source>
</evidence>
<dbReference type="InterPro" id="IPR000276">
    <property type="entry name" value="GPCR_Rhodpsn"/>
</dbReference>
<dbReference type="EMBL" id="JAACNH010000002">
    <property type="protein sequence ID" value="KAG8453195.1"/>
    <property type="molecule type" value="Genomic_DNA"/>
</dbReference>
<evidence type="ECO:0000256" key="12">
    <source>
        <dbReference type="RuleBase" id="RU363047"/>
    </source>
</evidence>
<feature type="transmembrane region" description="Helical" evidence="12">
    <location>
        <begin position="276"/>
        <end position="296"/>
    </location>
</feature>
<feature type="transmembrane region" description="Helical" evidence="12">
    <location>
        <begin position="142"/>
        <end position="164"/>
    </location>
</feature>
<dbReference type="AlphaFoldDB" id="A0A8T2K6Q3"/>
<dbReference type="PROSITE" id="PS50262">
    <property type="entry name" value="G_PROTEIN_RECEP_F1_2"/>
    <property type="match status" value="1"/>
</dbReference>
<keyword evidence="3 12" id="KW-0716">Sensory transduction</keyword>
<dbReference type="GO" id="GO:0004984">
    <property type="term" value="F:olfactory receptor activity"/>
    <property type="evidence" value="ECO:0007669"/>
    <property type="project" value="InterPro"/>
</dbReference>
<feature type="domain" description="G-protein coupled receptors family 1 profile" evidence="13">
    <location>
        <begin position="44"/>
        <end position="294"/>
    </location>
</feature>
<dbReference type="SUPFAM" id="SSF81321">
    <property type="entry name" value="Family A G protein-coupled receptor-like"/>
    <property type="match status" value="1"/>
</dbReference>
<evidence type="ECO:0000313" key="14">
    <source>
        <dbReference type="EMBL" id="KAG8453195.1"/>
    </source>
</evidence>
<evidence type="ECO:0000256" key="4">
    <source>
        <dbReference type="ARBA" id="ARBA00022692"/>
    </source>
</evidence>
<feature type="transmembrane region" description="Helical" evidence="12">
    <location>
        <begin position="63"/>
        <end position="82"/>
    </location>
</feature>
<keyword evidence="15" id="KW-1185">Reference proteome</keyword>
<keyword evidence="9 11" id="KW-0675">Receptor</keyword>
<dbReference type="GO" id="GO:0005886">
    <property type="term" value="C:plasma membrane"/>
    <property type="evidence" value="ECO:0007669"/>
    <property type="project" value="UniProtKB-SubCell"/>
</dbReference>
<keyword evidence="4 11" id="KW-0812">Transmembrane</keyword>
<gene>
    <name evidence="14" type="ORF">GDO86_004857</name>
</gene>
<evidence type="ECO:0000256" key="6">
    <source>
        <dbReference type="ARBA" id="ARBA00022989"/>
    </source>
</evidence>
<feature type="transmembrane region" description="Helical" evidence="12">
    <location>
        <begin position="28"/>
        <end position="51"/>
    </location>
</feature>
<keyword evidence="6 12" id="KW-1133">Transmembrane helix</keyword>
<comment type="caution">
    <text evidence="14">The sequence shown here is derived from an EMBL/GenBank/DDBJ whole genome shotgun (WGS) entry which is preliminary data.</text>
</comment>
<evidence type="ECO:0000256" key="5">
    <source>
        <dbReference type="ARBA" id="ARBA00022725"/>
    </source>
</evidence>
<dbReference type="PANTHER" id="PTHR26450">
    <property type="entry name" value="OLFACTORY RECEPTOR 56B1-RELATED"/>
    <property type="match status" value="1"/>
</dbReference>
<protein>
    <recommendedName>
        <fullName evidence="12">Olfactory receptor</fullName>
    </recommendedName>
</protein>
<evidence type="ECO:0000256" key="1">
    <source>
        <dbReference type="ARBA" id="ARBA00004651"/>
    </source>
</evidence>
<dbReference type="PRINTS" id="PR00237">
    <property type="entry name" value="GPCRRHODOPSN"/>
</dbReference>
<dbReference type="OrthoDB" id="5969463at2759"/>
<keyword evidence="2 12" id="KW-1003">Cell membrane</keyword>
<feature type="transmembrane region" description="Helical" evidence="12">
    <location>
        <begin position="202"/>
        <end position="225"/>
    </location>
</feature>
<reference evidence="14" key="1">
    <citation type="thesis" date="2020" institute="ProQuest LLC" country="789 East Eisenhower Parkway, Ann Arbor, MI, USA">
        <title>Comparative Genomics and Chromosome Evolution.</title>
        <authorList>
            <person name="Mudd A.B."/>
        </authorList>
    </citation>
    <scope>NUCLEOTIDE SEQUENCE</scope>
    <source>
        <strain evidence="14">Female2</strain>
        <tissue evidence="14">Blood</tissue>
    </source>
</reference>
<comment type="similarity">
    <text evidence="11">Belongs to the G-protein coupled receptor 1 family.</text>
</comment>
<evidence type="ECO:0000313" key="15">
    <source>
        <dbReference type="Proteomes" id="UP000812440"/>
    </source>
</evidence>
<evidence type="ECO:0000259" key="13">
    <source>
        <dbReference type="PROSITE" id="PS50262"/>
    </source>
</evidence>
<evidence type="ECO:0000256" key="8">
    <source>
        <dbReference type="ARBA" id="ARBA00023136"/>
    </source>
</evidence>
<evidence type="ECO:0000256" key="11">
    <source>
        <dbReference type="RuleBase" id="RU000688"/>
    </source>
</evidence>
<proteinExistence type="inferred from homology"/>
<keyword evidence="7 11" id="KW-0297">G-protein coupled receptor</keyword>
<dbReference type="InterPro" id="IPR050402">
    <property type="entry name" value="OR51/52/56-like"/>
</dbReference>
<accession>A0A8T2K6Q3</accession>